<dbReference type="InterPro" id="IPR016181">
    <property type="entry name" value="Acyl_CoA_acyltransferase"/>
</dbReference>
<dbReference type="CDD" id="cd04301">
    <property type="entry name" value="NAT_SF"/>
    <property type="match status" value="1"/>
</dbReference>
<dbReference type="Proteomes" id="UP001179280">
    <property type="component" value="Unassembled WGS sequence"/>
</dbReference>
<keyword evidence="3" id="KW-1185">Reference proteome</keyword>
<sequence>MIIKPIEPNVQGDVTHFFQARWGSTQMVISSGVYDCASMDGFIALNEKNEIIGLLTYMEREESVEIISLDSIVEGRGVGKALLQAIEQHALRNQINKISLVTTNDNLYALAFYQKRGYRLRRIIIDAVKQARVQKPSIPLVGYDKIPIHDEIELGKQLMEQS</sequence>
<name>A0ABS2SUR5_9BACI</name>
<reference evidence="2" key="1">
    <citation type="submission" date="2021-01" db="EMBL/GenBank/DDBJ databases">
        <title>Genomic Encyclopedia of Type Strains, Phase IV (KMG-IV): sequencing the most valuable type-strain genomes for metagenomic binning, comparative biology and taxonomic classification.</title>
        <authorList>
            <person name="Goeker M."/>
        </authorList>
    </citation>
    <scope>NUCLEOTIDE SEQUENCE</scope>
    <source>
        <strain evidence="2">DSM 21943</strain>
    </source>
</reference>
<evidence type="ECO:0000259" key="1">
    <source>
        <dbReference type="PROSITE" id="PS51186"/>
    </source>
</evidence>
<dbReference type="InterPro" id="IPR000182">
    <property type="entry name" value="GNAT_dom"/>
</dbReference>
<accession>A0ABS2SUR5</accession>
<evidence type="ECO:0000313" key="2">
    <source>
        <dbReference type="EMBL" id="MBM7839219.1"/>
    </source>
</evidence>
<evidence type="ECO:0000313" key="3">
    <source>
        <dbReference type="Proteomes" id="UP001179280"/>
    </source>
</evidence>
<organism evidence="2 3">
    <name type="scientific">Shouchella xiaoxiensis</name>
    <dbReference type="NCBI Taxonomy" id="766895"/>
    <lineage>
        <taxon>Bacteria</taxon>
        <taxon>Bacillati</taxon>
        <taxon>Bacillota</taxon>
        <taxon>Bacilli</taxon>
        <taxon>Bacillales</taxon>
        <taxon>Bacillaceae</taxon>
        <taxon>Shouchella</taxon>
    </lineage>
</organism>
<gene>
    <name evidence="2" type="ORF">JOC54_002490</name>
</gene>
<dbReference type="Gene3D" id="3.40.630.30">
    <property type="match status" value="1"/>
</dbReference>
<dbReference type="Pfam" id="PF00583">
    <property type="entry name" value="Acetyltransf_1"/>
    <property type="match status" value="1"/>
</dbReference>
<comment type="caution">
    <text evidence="2">The sequence shown here is derived from an EMBL/GenBank/DDBJ whole genome shotgun (WGS) entry which is preliminary data.</text>
</comment>
<dbReference type="SUPFAM" id="SSF55729">
    <property type="entry name" value="Acyl-CoA N-acyltransferases (Nat)"/>
    <property type="match status" value="1"/>
</dbReference>
<feature type="domain" description="N-acetyltransferase" evidence="1">
    <location>
        <begin position="1"/>
        <end position="162"/>
    </location>
</feature>
<dbReference type="PROSITE" id="PS51186">
    <property type="entry name" value="GNAT"/>
    <property type="match status" value="1"/>
</dbReference>
<protein>
    <submittedName>
        <fullName evidence="2">Ribosomal protein S18 acetylase RimI-like enzyme</fullName>
    </submittedName>
</protein>
<proteinExistence type="predicted"/>
<dbReference type="EMBL" id="JAFBCV010000007">
    <property type="protein sequence ID" value="MBM7839219.1"/>
    <property type="molecule type" value="Genomic_DNA"/>
</dbReference>